<protein>
    <submittedName>
        <fullName evidence="1">Uncharacterized protein</fullName>
    </submittedName>
</protein>
<gene>
    <name evidence="1" type="ORF">IAC69_03010</name>
</gene>
<dbReference type="EMBL" id="JADINC010000048">
    <property type="protein sequence ID" value="MBO8425425.1"/>
    <property type="molecule type" value="Genomic_DNA"/>
</dbReference>
<name>A0A9D9DFY7_9PROT</name>
<reference evidence="1" key="1">
    <citation type="submission" date="2020-10" db="EMBL/GenBank/DDBJ databases">
        <authorList>
            <person name="Gilroy R."/>
        </authorList>
    </citation>
    <scope>NUCLEOTIDE SEQUENCE</scope>
    <source>
        <strain evidence="1">8207</strain>
    </source>
</reference>
<dbReference type="AlphaFoldDB" id="A0A9D9DFY7"/>
<dbReference type="Proteomes" id="UP000823630">
    <property type="component" value="Unassembled WGS sequence"/>
</dbReference>
<evidence type="ECO:0000313" key="1">
    <source>
        <dbReference type="EMBL" id="MBO8425425.1"/>
    </source>
</evidence>
<reference evidence="1" key="2">
    <citation type="journal article" date="2021" name="PeerJ">
        <title>Extensive microbial diversity within the chicken gut microbiome revealed by metagenomics and culture.</title>
        <authorList>
            <person name="Gilroy R."/>
            <person name="Ravi A."/>
            <person name="Getino M."/>
            <person name="Pursley I."/>
            <person name="Horton D.L."/>
            <person name="Alikhan N.F."/>
            <person name="Baker D."/>
            <person name="Gharbi K."/>
            <person name="Hall N."/>
            <person name="Watson M."/>
            <person name="Adriaenssens E.M."/>
            <person name="Foster-Nyarko E."/>
            <person name="Jarju S."/>
            <person name="Secka A."/>
            <person name="Antonio M."/>
            <person name="Oren A."/>
            <person name="Chaudhuri R.R."/>
            <person name="La Ragione R."/>
            <person name="Hildebrand F."/>
            <person name="Pallen M.J."/>
        </authorList>
    </citation>
    <scope>NUCLEOTIDE SEQUENCE</scope>
    <source>
        <strain evidence="1">8207</strain>
    </source>
</reference>
<accession>A0A9D9DFY7</accession>
<organism evidence="1 2">
    <name type="scientific">Candidatus Enterousia avistercoris</name>
    <dbReference type="NCBI Taxonomy" id="2840788"/>
    <lineage>
        <taxon>Bacteria</taxon>
        <taxon>Pseudomonadati</taxon>
        <taxon>Pseudomonadota</taxon>
        <taxon>Alphaproteobacteria</taxon>
        <taxon>Candidatus Enterousia</taxon>
    </lineage>
</organism>
<evidence type="ECO:0000313" key="2">
    <source>
        <dbReference type="Proteomes" id="UP000823630"/>
    </source>
</evidence>
<proteinExistence type="predicted"/>
<comment type="caution">
    <text evidence="1">The sequence shown here is derived from an EMBL/GenBank/DDBJ whole genome shotgun (WGS) entry which is preliminary data.</text>
</comment>
<sequence length="148" mass="17155">MANAIICHGVHSDDARGNRYYYGYPQTKLSMISYYFDQAKQFWANQTINGRPLELREICLQTAANSSVPYNFESQVRRTPIVDADRRKNRVAWYNVKFNVGETGWICNGMYMTLFDAASNIAADTAYQLYTDQRVIRCVRVLMNQKVK</sequence>